<dbReference type="Proteomes" id="UP001041814">
    <property type="component" value="Unassembled WGS sequence"/>
</dbReference>
<evidence type="ECO:0000256" key="2">
    <source>
        <dbReference type="ARBA" id="ARBA00022748"/>
    </source>
</evidence>
<dbReference type="InterPro" id="IPR036249">
    <property type="entry name" value="Thioredoxin-like_sf"/>
</dbReference>
<evidence type="ECO:0000256" key="3">
    <source>
        <dbReference type="ARBA" id="ARBA00023157"/>
    </source>
</evidence>
<name>A0ABS1DPV2_RUBGE</name>
<evidence type="ECO:0000256" key="4">
    <source>
        <dbReference type="ARBA" id="ARBA00023284"/>
    </source>
</evidence>
<dbReference type="PANTHER" id="PTHR42852">
    <property type="entry name" value="THIOL:DISULFIDE INTERCHANGE PROTEIN DSBE"/>
    <property type="match status" value="1"/>
</dbReference>
<organism evidence="6 7">
    <name type="scientific">Rubrivivax gelatinosus</name>
    <name type="common">Rhodocyclus gelatinosus</name>
    <name type="synonym">Rhodopseudomonas gelatinosa</name>
    <dbReference type="NCBI Taxonomy" id="28068"/>
    <lineage>
        <taxon>Bacteria</taxon>
        <taxon>Pseudomonadati</taxon>
        <taxon>Pseudomonadota</taxon>
        <taxon>Betaproteobacteria</taxon>
        <taxon>Burkholderiales</taxon>
        <taxon>Sphaerotilaceae</taxon>
        <taxon>Rubrivivax</taxon>
    </lineage>
</organism>
<protein>
    <submittedName>
        <fullName evidence="6">Thiol:disulfide interchange protein</fullName>
    </submittedName>
</protein>
<dbReference type="Gene3D" id="3.40.30.10">
    <property type="entry name" value="Glutaredoxin"/>
    <property type="match status" value="1"/>
</dbReference>
<evidence type="ECO:0000259" key="5">
    <source>
        <dbReference type="PROSITE" id="PS51352"/>
    </source>
</evidence>
<evidence type="ECO:0000256" key="1">
    <source>
        <dbReference type="ARBA" id="ARBA00004196"/>
    </source>
</evidence>
<dbReference type="PROSITE" id="PS00194">
    <property type="entry name" value="THIOREDOXIN_1"/>
    <property type="match status" value="1"/>
</dbReference>
<feature type="domain" description="Thioredoxin" evidence="5">
    <location>
        <begin position="36"/>
        <end position="174"/>
    </location>
</feature>
<dbReference type="PROSITE" id="PS51352">
    <property type="entry name" value="THIOREDOXIN_2"/>
    <property type="match status" value="1"/>
</dbReference>
<keyword evidence="2" id="KW-0201">Cytochrome c-type biogenesis</keyword>
<dbReference type="InterPro" id="IPR013740">
    <property type="entry name" value="Redoxin"/>
</dbReference>
<dbReference type="InterPro" id="IPR017937">
    <property type="entry name" value="Thioredoxin_CS"/>
</dbReference>
<keyword evidence="3" id="KW-1015">Disulfide bond</keyword>
<proteinExistence type="predicted"/>
<dbReference type="PANTHER" id="PTHR42852:SF6">
    <property type="entry name" value="THIOL:DISULFIDE INTERCHANGE PROTEIN DSBE"/>
    <property type="match status" value="1"/>
</dbReference>
<reference evidence="6" key="1">
    <citation type="submission" date="2017-08" db="EMBL/GenBank/DDBJ databases">
        <authorList>
            <person name="Imhoff J.F."/>
            <person name="Rahn T."/>
            <person name="Kuenzel S."/>
            <person name="Neulinger S.C."/>
        </authorList>
    </citation>
    <scope>NUCLEOTIDE SEQUENCE</scope>
    <source>
        <strain evidence="6">IM 151</strain>
    </source>
</reference>
<sequence length="178" mass="19009">MTVTPRRAVLGVAGVAALAVGAGELMRRFGPAGPSPLVDEPAPPLAGPRLDDPALAWSSLSLAGRPWLLNFWASWCAPCRDEHPLLVALAAERRLSLVGVAHQDRREAARGWLARQGNPYQVVLEDADGALAAPWRLPGVPATFVVDAAGRVRLRRIGALRAADLDTWLRPLLKELGA</sequence>
<evidence type="ECO:0000313" key="7">
    <source>
        <dbReference type="Proteomes" id="UP001041814"/>
    </source>
</evidence>
<keyword evidence="7" id="KW-1185">Reference proteome</keyword>
<evidence type="ECO:0000313" key="6">
    <source>
        <dbReference type="EMBL" id="MBK1712033.1"/>
    </source>
</evidence>
<dbReference type="EMBL" id="NRRU01000011">
    <property type="protein sequence ID" value="MBK1712033.1"/>
    <property type="molecule type" value="Genomic_DNA"/>
</dbReference>
<comment type="caution">
    <text evidence="6">The sequence shown here is derived from an EMBL/GenBank/DDBJ whole genome shotgun (WGS) entry which is preliminary data.</text>
</comment>
<gene>
    <name evidence="6" type="ORF">CKO43_04485</name>
</gene>
<keyword evidence="4" id="KW-0676">Redox-active center</keyword>
<comment type="subcellular location">
    <subcellularLocation>
        <location evidence="1">Cell envelope</location>
    </subcellularLocation>
</comment>
<dbReference type="SUPFAM" id="SSF52833">
    <property type="entry name" value="Thioredoxin-like"/>
    <property type="match status" value="1"/>
</dbReference>
<reference evidence="6" key="2">
    <citation type="journal article" date="2020" name="Microorganisms">
        <title>Osmotic Adaptation and Compatible Solute Biosynthesis of Phototrophic Bacteria as Revealed from Genome Analyses.</title>
        <authorList>
            <person name="Imhoff J.F."/>
            <person name="Rahn T."/>
            <person name="Kunzel S."/>
            <person name="Keller A."/>
            <person name="Neulinger S.C."/>
        </authorList>
    </citation>
    <scope>NUCLEOTIDE SEQUENCE</scope>
    <source>
        <strain evidence="6">IM 151</strain>
    </source>
</reference>
<dbReference type="InterPro" id="IPR050553">
    <property type="entry name" value="Thioredoxin_ResA/DsbE_sf"/>
</dbReference>
<accession>A0ABS1DPV2</accession>
<dbReference type="Pfam" id="PF08534">
    <property type="entry name" value="Redoxin"/>
    <property type="match status" value="1"/>
</dbReference>
<dbReference type="InterPro" id="IPR013766">
    <property type="entry name" value="Thioredoxin_domain"/>
</dbReference>